<dbReference type="PANTHER" id="PTHR35566:SF6">
    <property type="entry name" value="CYTOPLASMIC PROTEIN"/>
    <property type="match status" value="1"/>
</dbReference>
<dbReference type="InterPro" id="IPR010263">
    <property type="entry name" value="T6SS_TssK"/>
</dbReference>
<dbReference type="AlphaFoldDB" id="A0A447U9I5"/>
<protein>
    <submittedName>
        <fullName evidence="1">Type VI secretion protein</fullName>
    </submittedName>
</protein>
<reference evidence="1 2" key="1">
    <citation type="submission" date="2018-12" db="EMBL/GenBank/DDBJ databases">
        <authorList>
            <consortium name="Pathogen Informatics"/>
        </authorList>
    </citation>
    <scope>NUCLEOTIDE SEQUENCE [LARGE SCALE GENOMIC DNA]</scope>
    <source>
        <strain evidence="1 2">NCTC6754</strain>
    </source>
</reference>
<evidence type="ECO:0000313" key="2">
    <source>
        <dbReference type="Proteomes" id="UP000269208"/>
    </source>
</evidence>
<dbReference type="Pfam" id="PF05936">
    <property type="entry name" value="T6SS_VasE"/>
    <property type="match status" value="1"/>
</dbReference>
<gene>
    <name evidence="1" type="ORF">NCTC6754_08242</name>
</gene>
<dbReference type="Proteomes" id="UP000269208">
    <property type="component" value="Chromosome"/>
</dbReference>
<dbReference type="EMBL" id="LR134190">
    <property type="protein sequence ID" value="VEB62840.1"/>
    <property type="molecule type" value="Genomic_DNA"/>
</dbReference>
<evidence type="ECO:0000313" key="1">
    <source>
        <dbReference type="EMBL" id="VEB62840.1"/>
    </source>
</evidence>
<proteinExistence type="predicted"/>
<accession>A0A447U9I5</accession>
<dbReference type="PANTHER" id="PTHR35566">
    <property type="entry name" value="BLR3599 PROTEIN"/>
    <property type="match status" value="1"/>
</dbReference>
<dbReference type="NCBIfam" id="TIGR03353">
    <property type="entry name" value="VI_chp_4"/>
    <property type="match status" value="1"/>
</dbReference>
<sequence length="236" mass="26680">MSWNDRVVWSEGQFLLPQMFQQQERYLEHVMHYRSLPLTPFFWGFSHYNIDGEALNIGKLILKEASGIFPDGTPFNAPDHTPLPPPLTILPEHLNQQICLAVPVRAPNSEETTFDNNPESLARFSVHEHDIRDANSLGRGAQLLQLSHLRLRLLPEKAVTGAWIGLPLTRITGLNPDGRIDIDHDLIPPIINYQASSLMCTWLSWINDLIRMRADSLAERLTGSDNHGHEAAEVSD</sequence>
<name>A0A447U9I5_SALET</name>
<organism evidence="1 2">
    <name type="scientific">Salmonella enterica I</name>
    <dbReference type="NCBI Taxonomy" id="59201"/>
    <lineage>
        <taxon>Bacteria</taxon>
        <taxon>Pseudomonadati</taxon>
        <taxon>Pseudomonadota</taxon>
        <taxon>Gammaproteobacteria</taxon>
        <taxon>Enterobacterales</taxon>
        <taxon>Enterobacteriaceae</taxon>
        <taxon>Salmonella</taxon>
    </lineage>
</organism>